<feature type="coiled-coil region" evidence="1">
    <location>
        <begin position="252"/>
        <end position="279"/>
    </location>
</feature>
<name>A0A409VA05_9AGAR</name>
<reference evidence="4 5" key="1">
    <citation type="journal article" date="2018" name="Evol. Lett.">
        <title>Horizontal gene cluster transfer increased hallucinogenic mushroom diversity.</title>
        <authorList>
            <person name="Reynolds H.T."/>
            <person name="Vijayakumar V."/>
            <person name="Gluck-Thaler E."/>
            <person name="Korotkin H.B."/>
            <person name="Matheny P.B."/>
            <person name="Slot J.C."/>
        </authorList>
    </citation>
    <scope>NUCLEOTIDE SEQUENCE [LARGE SCALE GENOMIC DNA]</scope>
    <source>
        <strain evidence="4 5">2629</strain>
    </source>
</reference>
<dbReference type="AlphaFoldDB" id="A0A409VA05"/>
<feature type="compositionally biased region" description="Polar residues" evidence="2">
    <location>
        <begin position="326"/>
        <end position="335"/>
    </location>
</feature>
<organism evidence="4 5">
    <name type="scientific">Panaeolus cyanescens</name>
    <dbReference type="NCBI Taxonomy" id="181874"/>
    <lineage>
        <taxon>Eukaryota</taxon>
        <taxon>Fungi</taxon>
        <taxon>Dikarya</taxon>
        <taxon>Basidiomycota</taxon>
        <taxon>Agaricomycotina</taxon>
        <taxon>Agaricomycetes</taxon>
        <taxon>Agaricomycetidae</taxon>
        <taxon>Agaricales</taxon>
        <taxon>Agaricineae</taxon>
        <taxon>Galeropsidaceae</taxon>
        <taxon>Panaeolus</taxon>
    </lineage>
</organism>
<evidence type="ECO:0000313" key="5">
    <source>
        <dbReference type="Proteomes" id="UP000284842"/>
    </source>
</evidence>
<dbReference type="Pfam" id="PF01926">
    <property type="entry name" value="MMR_HSR1"/>
    <property type="match status" value="1"/>
</dbReference>
<dbReference type="GO" id="GO:0005525">
    <property type="term" value="F:GTP binding"/>
    <property type="evidence" value="ECO:0007669"/>
    <property type="project" value="InterPro"/>
</dbReference>
<dbReference type="CDD" id="cd00882">
    <property type="entry name" value="Ras_like_GTPase"/>
    <property type="match status" value="1"/>
</dbReference>
<dbReference type="InterPro" id="IPR006073">
    <property type="entry name" value="GTP-bd"/>
</dbReference>
<evidence type="ECO:0000256" key="1">
    <source>
        <dbReference type="SAM" id="Coils"/>
    </source>
</evidence>
<dbReference type="Gene3D" id="3.40.50.300">
    <property type="entry name" value="P-loop containing nucleotide triphosphate hydrolases"/>
    <property type="match status" value="1"/>
</dbReference>
<feature type="region of interest" description="Disordered" evidence="2">
    <location>
        <begin position="317"/>
        <end position="340"/>
    </location>
</feature>
<accession>A0A409VA05</accession>
<feature type="domain" description="G" evidence="3">
    <location>
        <begin position="35"/>
        <end position="113"/>
    </location>
</feature>
<comment type="caution">
    <text evidence="4">The sequence shown here is derived from an EMBL/GenBank/DDBJ whole genome shotgun (WGS) entry which is preliminary data.</text>
</comment>
<dbReference type="OrthoDB" id="8954335at2759"/>
<evidence type="ECO:0000259" key="3">
    <source>
        <dbReference type="Pfam" id="PF01926"/>
    </source>
</evidence>
<sequence>MPKDNYKHIQVGGKITVRPWNLTEKPKFYATHITLVVGPTGAGKSSFIEALSGDKSLRISKNQLDGYTQSVTPYEVVNARYTYKSICLLDCPGFSDTNISEMEIMDMIKKWLKTHGIDSVQSILYFCPVTDMRLPGSKLRTIEMLKALVTGSGSKNSSGEKSNEGGVTIVTTMWDTVWNLRMKERAEANFIQLRDSVWKVCACITRFLNTQDSALVILDDCRAHWGSAFGDAYRVVDEKGPLGDTYYGRLLYQDLLGRIESARTQKRALESELTQEEVRNNPALHSIIKTGLRTTDRILKKFEKQLDLFTDITAESEEQVHEPRQTTDLSVSDTRGMNHEGERTRTWMKSTLVRVQKISKNLNAFRSKK</sequence>
<dbReference type="Proteomes" id="UP000284842">
    <property type="component" value="Unassembled WGS sequence"/>
</dbReference>
<dbReference type="InterPro" id="IPR027417">
    <property type="entry name" value="P-loop_NTPase"/>
</dbReference>
<dbReference type="EMBL" id="NHTK01006116">
    <property type="protein sequence ID" value="PPQ63632.1"/>
    <property type="molecule type" value="Genomic_DNA"/>
</dbReference>
<evidence type="ECO:0000256" key="2">
    <source>
        <dbReference type="SAM" id="MobiDB-lite"/>
    </source>
</evidence>
<keyword evidence="1" id="KW-0175">Coiled coil</keyword>
<gene>
    <name evidence="4" type="ORF">CVT24_004385</name>
</gene>
<proteinExistence type="predicted"/>
<dbReference type="STRING" id="181874.A0A409VA05"/>
<keyword evidence="5" id="KW-1185">Reference proteome</keyword>
<protein>
    <recommendedName>
        <fullName evidence="3">G domain-containing protein</fullName>
    </recommendedName>
</protein>
<evidence type="ECO:0000313" key="4">
    <source>
        <dbReference type="EMBL" id="PPQ63632.1"/>
    </source>
</evidence>
<dbReference type="SUPFAM" id="SSF52540">
    <property type="entry name" value="P-loop containing nucleoside triphosphate hydrolases"/>
    <property type="match status" value="1"/>
</dbReference>
<dbReference type="InParanoid" id="A0A409VA05"/>